<evidence type="ECO:0000259" key="6">
    <source>
        <dbReference type="PROSITE" id="PS50977"/>
    </source>
</evidence>
<accession>A0A370HZ50</accession>
<comment type="caution">
    <text evidence="7">The sequence shown here is derived from an EMBL/GenBank/DDBJ whole genome shotgun (WGS) entry which is preliminary data.</text>
</comment>
<gene>
    <name evidence="7" type="ORF">DFR76_109104</name>
</gene>
<dbReference type="AlphaFoldDB" id="A0A370HZ50"/>
<keyword evidence="2 4" id="KW-0238">DNA-binding</keyword>
<dbReference type="Gene3D" id="1.10.357.10">
    <property type="entry name" value="Tetracycline Repressor, domain 2"/>
    <property type="match status" value="1"/>
</dbReference>
<dbReference type="Proteomes" id="UP000254869">
    <property type="component" value="Unassembled WGS sequence"/>
</dbReference>
<dbReference type="PANTHER" id="PTHR30055:SF234">
    <property type="entry name" value="HTH-TYPE TRANSCRIPTIONAL REGULATOR BETI"/>
    <property type="match status" value="1"/>
</dbReference>
<evidence type="ECO:0000256" key="4">
    <source>
        <dbReference type="PROSITE-ProRule" id="PRU00335"/>
    </source>
</evidence>
<evidence type="ECO:0000256" key="1">
    <source>
        <dbReference type="ARBA" id="ARBA00023015"/>
    </source>
</evidence>
<dbReference type="PRINTS" id="PR00455">
    <property type="entry name" value="HTHTETR"/>
</dbReference>
<reference evidence="7 8" key="1">
    <citation type="submission" date="2018-07" db="EMBL/GenBank/DDBJ databases">
        <title>Genomic Encyclopedia of Type Strains, Phase IV (KMG-IV): sequencing the most valuable type-strain genomes for metagenomic binning, comparative biology and taxonomic classification.</title>
        <authorList>
            <person name="Goeker M."/>
        </authorList>
    </citation>
    <scope>NUCLEOTIDE SEQUENCE [LARGE SCALE GENOMIC DNA]</scope>
    <source>
        <strain evidence="7 8">DSM 44290</strain>
    </source>
</reference>
<dbReference type="SUPFAM" id="SSF46689">
    <property type="entry name" value="Homeodomain-like"/>
    <property type="match status" value="1"/>
</dbReference>
<organism evidence="7 8">
    <name type="scientific">Nocardia pseudobrasiliensis</name>
    <dbReference type="NCBI Taxonomy" id="45979"/>
    <lineage>
        <taxon>Bacteria</taxon>
        <taxon>Bacillati</taxon>
        <taxon>Actinomycetota</taxon>
        <taxon>Actinomycetes</taxon>
        <taxon>Mycobacteriales</taxon>
        <taxon>Nocardiaceae</taxon>
        <taxon>Nocardia</taxon>
    </lineage>
</organism>
<evidence type="ECO:0000256" key="5">
    <source>
        <dbReference type="SAM" id="MobiDB-lite"/>
    </source>
</evidence>
<evidence type="ECO:0000256" key="2">
    <source>
        <dbReference type="ARBA" id="ARBA00023125"/>
    </source>
</evidence>
<dbReference type="PROSITE" id="PS50977">
    <property type="entry name" value="HTH_TETR_2"/>
    <property type="match status" value="1"/>
</dbReference>
<evidence type="ECO:0000313" key="7">
    <source>
        <dbReference type="EMBL" id="RDI63766.1"/>
    </source>
</evidence>
<feature type="region of interest" description="Disordered" evidence="5">
    <location>
        <begin position="16"/>
        <end position="38"/>
    </location>
</feature>
<dbReference type="GO" id="GO:0003700">
    <property type="term" value="F:DNA-binding transcription factor activity"/>
    <property type="evidence" value="ECO:0007669"/>
    <property type="project" value="TreeGrafter"/>
</dbReference>
<dbReference type="InterPro" id="IPR009057">
    <property type="entry name" value="Homeodomain-like_sf"/>
</dbReference>
<dbReference type="Pfam" id="PF00440">
    <property type="entry name" value="TetR_N"/>
    <property type="match status" value="1"/>
</dbReference>
<dbReference type="RefSeq" id="WP_245998328.1">
    <property type="nucleotide sequence ID" value="NZ_QQBC01000009.1"/>
</dbReference>
<keyword evidence="1" id="KW-0805">Transcription regulation</keyword>
<proteinExistence type="predicted"/>
<sequence>MVHSVRVAAPTFVHSARQDEMVTQNPTSRPKRRTQQERRAATVAKLIDATIEAISELGYHRTTIQEICERAGLSVGAMFRQFDGRLDLIVATAQEIVNRQLAMFRALLAEVDEGTDALAVALRFMRQAQNSTATVALREVFIAARSDRELHARIAPAVAGHYDAIMAEAERSGVMRRFPEHVREPLFFVVLHVFSGQAVIRPVYDRPDLEDSVLEFLYELLTTYAATVETPPK</sequence>
<protein>
    <submittedName>
        <fullName evidence="7">TetR family transcriptional regulator</fullName>
    </submittedName>
</protein>
<dbReference type="InterPro" id="IPR050109">
    <property type="entry name" value="HTH-type_TetR-like_transc_reg"/>
</dbReference>
<dbReference type="InterPro" id="IPR001647">
    <property type="entry name" value="HTH_TetR"/>
</dbReference>
<keyword evidence="3" id="KW-0804">Transcription</keyword>
<evidence type="ECO:0000313" key="8">
    <source>
        <dbReference type="Proteomes" id="UP000254869"/>
    </source>
</evidence>
<dbReference type="STRING" id="1210086.GCA_001613105_03607"/>
<keyword evidence="8" id="KW-1185">Reference proteome</keyword>
<feature type="domain" description="HTH tetR-type" evidence="6">
    <location>
        <begin position="40"/>
        <end position="100"/>
    </location>
</feature>
<dbReference type="PANTHER" id="PTHR30055">
    <property type="entry name" value="HTH-TYPE TRANSCRIPTIONAL REGULATOR RUTR"/>
    <property type="match status" value="1"/>
</dbReference>
<dbReference type="GO" id="GO:0000976">
    <property type="term" value="F:transcription cis-regulatory region binding"/>
    <property type="evidence" value="ECO:0007669"/>
    <property type="project" value="TreeGrafter"/>
</dbReference>
<evidence type="ECO:0000256" key="3">
    <source>
        <dbReference type="ARBA" id="ARBA00023163"/>
    </source>
</evidence>
<feature type="DNA-binding region" description="H-T-H motif" evidence="4">
    <location>
        <begin position="63"/>
        <end position="82"/>
    </location>
</feature>
<name>A0A370HZ50_9NOCA</name>
<dbReference type="EMBL" id="QQBC01000009">
    <property type="protein sequence ID" value="RDI63766.1"/>
    <property type="molecule type" value="Genomic_DNA"/>
</dbReference>